<reference evidence="7" key="2">
    <citation type="submission" date="2015-04" db="EMBL/GenBank/DDBJ databases">
        <title>A butyrogenic pathway from the amino acid lysine in a human gut commensal.</title>
        <authorList>
            <person name="de Vos W.M."/>
            <person name="Bui N.T.P."/>
            <person name="Plugge C.M."/>
            <person name="Ritari J."/>
        </authorList>
    </citation>
    <scope>NUCLEOTIDE SEQUENCE [LARGE SCALE GENOMIC DNA]</scope>
    <source>
        <strain evidence="7">AF211</strain>
    </source>
</reference>
<dbReference type="PANTHER" id="PTHR37326:SF1">
    <property type="entry name" value="BLL3975 PROTEIN"/>
    <property type="match status" value="1"/>
</dbReference>
<dbReference type="InterPro" id="IPR055438">
    <property type="entry name" value="AstE_AspA_cat"/>
</dbReference>
<organism evidence="6 7">
    <name type="scientific">Intestinimonas butyriciproducens</name>
    <dbReference type="NCBI Taxonomy" id="1297617"/>
    <lineage>
        <taxon>Bacteria</taxon>
        <taxon>Bacillati</taxon>
        <taxon>Bacillota</taxon>
        <taxon>Clostridia</taxon>
        <taxon>Eubacteriales</taxon>
        <taxon>Intestinimonas</taxon>
    </lineage>
</organism>
<accession>A0A0S2VZH3</accession>
<evidence type="ECO:0000256" key="1">
    <source>
        <dbReference type="ARBA" id="ARBA00001947"/>
    </source>
</evidence>
<keyword evidence="4" id="KW-0862">Zinc</keyword>
<dbReference type="InterPro" id="IPR053138">
    <property type="entry name" value="N-alpha-Ac-DABA_deacetylase"/>
</dbReference>
<dbReference type="KEGG" id="ibu:IB211_00078c"/>
<dbReference type="Gene3D" id="3.40.630.10">
    <property type="entry name" value="Zn peptidases"/>
    <property type="match status" value="1"/>
</dbReference>
<evidence type="ECO:0000256" key="2">
    <source>
        <dbReference type="ARBA" id="ARBA00022723"/>
    </source>
</evidence>
<dbReference type="GO" id="GO:0016811">
    <property type="term" value="F:hydrolase activity, acting on carbon-nitrogen (but not peptide) bonds, in linear amides"/>
    <property type="evidence" value="ECO:0007669"/>
    <property type="project" value="InterPro"/>
</dbReference>
<comment type="cofactor">
    <cofactor evidence="1">
        <name>Zn(2+)</name>
        <dbReference type="ChEBI" id="CHEBI:29105"/>
    </cofactor>
</comment>
<dbReference type="CDD" id="cd06254">
    <property type="entry name" value="M14_ASTE_ASPA-like"/>
    <property type="match status" value="1"/>
</dbReference>
<dbReference type="EMBL" id="CP011307">
    <property type="protein sequence ID" value="ALP92474.1"/>
    <property type="molecule type" value="Genomic_DNA"/>
</dbReference>
<dbReference type="Pfam" id="PF24827">
    <property type="entry name" value="AstE_AspA_cat"/>
    <property type="match status" value="1"/>
</dbReference>
<evidence type="ECO:0000313" key="7">
    <source>
        <dbReference type="Proteomes" id="UP000064844"/>
    </source>
</evidence>
<protein>
    <submittedName>
        <fullName evidence="6">Succinate dehydrogenase subunit</fullName>
    </submittedName>
</protein>
<keyword evidence="3" id="KW-0378">Hydrolase</keyword>
<dbReference type="GO" id="GO:0046872">
    <property type="term" value="F:metal ion binding"/>
    <property type="evidence" value="ECO:0007669"/>
    <property type="project" value="UniProtKB-KW"/>
</dbReference>
<reference evidence="6 7" key="1">
    <citation type="journal article" date="2015" name="Nat. Commun.">
        <title>Production of butyrate from lysine and the Amadori product fructoselysine by a human gut commensal.</title>
        <authorList>
            <person name="Bui T.P."/>
            <person name="Ritari J."/>
            <person name="Boeren S."/>
            <person name="de Waard P."/>
            <person name="Plugge C.M."/>
            <person name="de Vos W.M."/>
        </authorList>
    </citation>
    <scope>NUCLEOTIDE SEQUENCE [LARGE SCALE GENOMIC DNA]</scope>
    <source>
        <strain evidence="6 7">AF211</strain>
    </source>
</reference>
<keyword evidence="2" id="KW-0479">Metal-binding</keyword>
<dbReference type="AlphaFoldDB" id="A0A0S2VZH3"/>
<dbReference type="GO" id="GO:0016788">
    <property type="term" value="F:hydrolase activity, acting on ester bonds"/>
    <property type="evidence" value="ECO:0007669"/>
    <property type="project" value="InterPro"/>
</dbReference>
<evidence type="ECO:0000256" key="3">
    <source>
        <dbReference type="ARBA" id="ARBA00022801"/>
    </source>
</evidence>
<keyword evidence="7" id="KW-1185">Reference proteome</keyword>
<evidence type="ECO:0000256" key="4">
    <source>
        <dbReference type="ARBA" id="ARBA00022833"/>
    </source>
</evidence>
<dbReference type="PATRIC" id="fig|1297617.4.peg.76"/>
<dbReference type="PIRSF" id="PIRSF039012">
    <property type="entry name" value="ASP"/>
    <property type="match status" value="1"/>
</dbReference>
<dbReference type="InterPro" id="IPR043795">
    <property type="entry name" value="N-alpha-Ac-DABA-like"/>
</dbReference>
<evidence type="ECO:0000259" key="5">
    <source>
        <dbReference type="Pfam" id="PF24827"/>
    </source>
</evidence>
<name>A0A0S2VZH3_9FIRM</name>
<proteinExistence type="predicted"/>
<sequence>MIFCGIELMPGQKERVPLPVPGAQSLDTVCLCGAAPGKTLVVTAGVHGCEYVGVQALRRLAAELDPAELSGNVIVLPLANPTGFYAGAKRVVPEDGVNLNRAFPGDPAGTLSARLAHALEAALYPAADFLADLHSGDCNEALYPLVFFPTAGTETVNQAACAAARVLTVPYRVRSTAKNGLYSWAVQNNLPAILIERGGMGTWSEPEVDACCEDVRSLLRHLEILPGGNPTREQVEIVEARYVEAPSNGLWLPTVGLNECVRQGALLGRLEDLAGQCIWEARAEFDGIVLYHTVGLGVEAGDPLIAYGHP</sequence>
<dbReference type="PANTHER" id="PTHR37326">
    <property type="entry name" value="BLL3975 PROTEIN"/>
    <property type="match status" value="1"/>
</dbReference>
<feature type="domain" description="Succinylglutamate desuccinylase/Aspartoacylase catalytic" evidence="5">
    <location>
        <begin position="36"/>
        <end position="222"/>
    </location>
</feature>
<dbReference type="SUPFAM" id="SSF53187">
    <property type="entry name" value="Zn-dependent exopeptidases"/>
    <property type="match status" value="1"/>
</dbReference>
<evidence type="ECO:0000313" key="6">
    <source>
        <dbReference type="EMBL" id="ALP92474.1"/>
    </source>
</evidence>
<gene>
    <name evidence="6" type="ORF">IB211_00078c</name>
</gene>
<dbReference type="Proteomes" id="UP000064844">
    <property type="component" value="Chromosome"/>
</dbReference>
<dbReference type="STRING" id="1297617.IB211_00078c"/>